<sequence length="65" mass="7129">MIRCPYCGASDFVSLLGLQDHLEDGCPKYCGKCNKSRPTKMELSSFIMSGGADFDCPKICPHVIN</sequence>
<name>A0A0G1IBV0_9BACT</name>
<dbReference type="Proteomes" id="UP000033977">
    <property type="component" value="Unassembled WGS sequence"/>
</dbReference>
<gene>
    <name evidence="1" type="ORF">UW49_C0016G0008</name>
</gene>
<organism evidence="1 2">
    <name type="scientific">Candidatus Giovannonibacteria bacterium GW2011_GWB1_44_23</name>
    <dbReference type="NCBI Taxonomy" id="1618652"/>
    <lineage>
        <taxon>Bacteria</taxon>
        <taxon>Candidatus Giovannoniibacteriota</taxon>
    </lineage>
</organism>
<proteinExistence type="predicted"/>
<dbReference type="AlphaFoldDB" id="A0A0G1IBV0"/>
<evidence type="ECO:0000313" key="1">
    <source>
        <dbReference type="EMBL" id="KKT56283.1"/>
    </source>
</evidence>
<accession>A0A0G1IBV0</accession>
<evidence type="ECO:0000313" key="2">
    <source>
        <dbReference type="Proteomes" id="UP000033977"/>
    </source>
</evidence>
<comment type="caution">
    <text evidence="1">The sequence shown here is derived from an EMBL/GenBank/DDBJ whole genome shotgun (WGS) entry which is preliminary data.</text>
</comment>
<dbReference type="EMBL" id="LCIN01000016">
    <property type="protein sequence ID" value="KKT56283.1"/>
    <property type="molecule type" value="Genomic_DNA"/>
</dbReference>
<reference evidence="1 2" key="1">
    <citation type="journal article" date="2015" name="Nature">
        <title>rRNA introns, odd ribosomes, and small enigmatic genomes across a large radiation of phyla.</title>
        <authorList>
            <person name="Brown C.T."/>
            <person name="Hug L.A."/>
            <person name="Thomas B.C."/>
            <person name="Sharon I."/>
            <person name="Castelle C.J."/>
            <person name="Singh A."/>
            <person name="Wilkins M.J."/>
            <person name="Williams K.H."/>
            <person name="Banfield J.F."/>
        </authorList>
    </citation>
    <scope>NUCLEOTIDE SEQUENCE [LARGE SCALE GENOMIC DNA]</scope>
</reference>
<protein>
    <submittedName>
        <fullName evidence="1">Uncharacterized protein</fullName>
    </submittedName>
</protein>